<protein>
    <submittedName>
        <fullName evidence="2">Uncharacterized protein</fullName>
    </submittedName>
</protein>
<gene>
    <name evidence="2" type="ORF">DSPE1174_LOCUS20413</name>
</gene>
<sequence>MRMSPHVGGSVYTPKRTVDSNRRGFAEQRTRLSPVSNRVDQSDGPDGRGPTPLTMTWVGGYSTGYGCGFLEGNHELPNYFTTTLSPFGKPHSSDGCTGSMMPIHINDDNDINDDNSATTMLLDGVMKNGEVRGRGG</sequence>
<feature type="region of interest" description="Disordered" evidence="1">
    <location>
        <begin position="1"/>
        <end position="52"/>
    </location>
</feature>
<name>A0A7S2GFE2_9STRA</name>
<reference evidence="2" key="1">
    <citation type="submission" date="2021-01" db="EMBL/GenBank/DDBJ databases">
        <authorList>
            <person name="Corre E."/>
            <person name="Pelletier E."/>
            <person name="Niang G."/>
            <person name="Scheremetjew M."/>
            <person name="Finn R."/>
            <person name="Kale V."/>
            <person name="Holt S."/>
            <person name="Cochrane G."/>
            <person name="Meng A."/>
            <person name="Brown T."/>
            <person name="Cohen L."/>
        </authorList>
    </citation>
    <scope>NUCLEOTIDE SEQUENCE</scope>
    <source>
        <strain evidence="2">CCMP1381</strain>
    </source>
</reference>
<dbReference type="AlphaFoldDB" id="A0A7S2GFE2"/>
<feature type="compositionally biased region" description="Basic and acidic residues" evidence="1">
    <location>
        <begin position="16"/>
        <end position="30"/>
    </location>
</feature>
<proteinExistence type="predicted"/>
<evidence type="ECO:0000313" key="2">
    <source>
        <dbReference type="EMBL" id="CAD9448357.1"/>
    </source>
</evidence>
<organism evidence="2">
    <name type="scientific">Octactis speculum</name>
    <dbReference type="NCBI Taxonomy" id="3111310"/>
    <lineage>
        <taxon>Eukaryota</taxon>
        <taxon>Sar</taxon>
        <taxon>Stramenopiles</taxon>
        <taxon>Ochrophyta</taxon>
        <taxon>Dictyochophyceae</taxon>
        <taxon>Dictyochales</taxon>
        <taxon>Dictyochaceae</taxon>
        <taxon>Octactis</taxon>
    </lineage>
</organism>
<accession>A0A7S2GFE2</accession>
<evidence type="ECO:0000256" key="1">
    <source>
        <dbReference type="SAM" id="MobiDB-lite"/>
    </source>
</evidence>
<dbReference type="EMBL" id="HBGS01039657">
    <property type="protein sequence ID" value="CAD9448357.1"/>
    <property type="molecule type" value="Transcribed_RNA"/>
</dbReference>